<name>A0A426ZNN2_ENSVE</name>
<sequence>MRGWQWLGAAAAEEGWQRLCGSEEGCERWLCMAEKGQQRSMGGGYGHVDIWGSCCGRGDGDMVAGGYREERNRGGQWRKRRPRERAAAMCDCCGRRGGEEEGW</sequence>
<dbReference type="Proteomes" id="UP000287651">
    <property type="component" value="Unassembled WGS sequence"/>
</dbReference>
<dbReference type="AlphaFoldDB" id="A0A426ZNN2"/>
<reference evidence="1 2" key="1">
    <citation type="journal article" date="2014" name="Agronomy (Basel)">
        <title>A Draft Genome Sequence for Ensete ventricosum, the Drought-Tolerant Tree Against Hunger.</title>
        <authorList>
            <person name="Harrison J."/>
            <person name="Moore K.A."/>
            <person name="Paszkiewicz K."/>
            <person name="Jones T."/>
            <person name="Grant M."/>
            <person name="Ambacheew D."/>
            <person name="Muzemil S."/>
            <person name="Studholme D.J."/>
        </authorList>
    </citation>
    <scope>NUCLEOTIDE SEQUENCE [LARGE SCALE GENOMIC DNA]</scope>
</reference>
<evidence type="ECO:0000313" key="1">
    <source>
        <dbReference type="EMBL" id="RRT65597.1"/>
    </source>
</evidence>
<gene>
    <name evidence="1" type="ORF">B296_00012407</name>
</gene>
<dbReference type="EMBL" id="AMZH03005757">
    <property type="protein sequence ID" value="RRT65597.1"/>
    <property type="molecule type" value="Genomic_DNA"/>
</dbReference>
<evidence type="ECO:0000313" key="2">
    <source>
        <dbReference type="Proteomes" id="UP000287651"/>
    </source>
</evidence>
<protein>
    <submittedName>
        <fullName evidence="1">Uncharacterized protein</fullName>
    </submittedName>
</protein>
<proteinExistence type="predicted"/>
<organism evidence="1 2">
    <name type="scientific">Ensete ventricosum</name>
    <name type="common">Abyssinian banana</name>
    <name type="synonym">Musa ensete</name>
    <dbReference type="NCBI Taxonomy" id="4639"/>
    <lineage>
        <taxon>Eukaryota</taxon>
        <taxon>Viridiplantae</taxon>
        <taxon>Streptophyta</taxon>
        <taxon>Embryophyta</taxon>
        <taxon>Tracheophyta</taxon>
        <taxon>Spermatophyta</taxon>
        <taxon>Magnoliopsida</taxon>
        <taxon>Liliopsida</taxon>
        <taxon>Zingiberales</taxon>
        <taxon>Musaceae</taxon>
        <taxon>Ensete</taxon>
    </lineage>
</organism>
<comment type="caution">
    <text evidence="1">The sequence shown here is derived from an EMBL/GenBank/DDBJ whole genome shotgun (WGS) entry which is preliminary data.</text>
</comment>
<accession>A0A426ZNN2</accession>